<reference evidence="1 2" key="1">
    <citation type="submission" date="2014-07" db="EMBL/GenBank/DDBJ databases">
        <title>Expanding our view of genomic diversity in Candidatus Accumulibacter clades.</title>
        <authorList>
            <person name="Skennerton C.T."/>
            <person name="Barr J.J."/>
            <person name="Slater F.R."/>
            <person name="Bond P.L."/>
            <person name="Tyson G.W."/>
        </authorList>
    </citation>
    <scope>NUCLEOTIDE SEQUENCE [LARGE SCALE GENOMIC DNA]</scope>
    <source>
        <strain evidence="2">SK-01</strain>
    </source>
</reference>
<dbReference type="EMBL" id="JDSS02000049">
    <property type="protein sequence ID" value="KFB66191.1"/>
    <property type="molecule type" value="Genomic_DNA"/>
</dbReference>
<evidence type="ECO:0000313" key="2">
    <source>
        <dbReference type="Proteomes" id="UP000019812"/>
    </source>
</evidence>
<protein>
    <submittedName>
        <fullName evidence="1">Uncharacterized protein</fullName>
    </submittedName>
</protein>
<dbReference type="Proteomes" id="UP000019812">
    <property type="component" value="Unassembled WGS sequence"/>
</dbReference>
<evidence type="ECO:0000313" key="1">
    <source>
        <dbReference type="EMBL" id="KFB66191.1"/>
    </source>
</evidence>
<comment type="caution">
    <text evidence="1">The sequence shown here is derived from an EMBL/GenBank/DDBJ whole genome shotgun (WGS) entry which is preliminary data.</text>
</comment>
<organism evidence="1 2">
    <name type="scientific">Candidatus Accumulibacter vicinus</name>
    <dbReference type="NCBI Taxonomy" id="2954382"/>
    <lineage>
        <taxon>Bacteria</taxon>
        <taxon>Pseudomonadati</taxon>
        <taxon>Pseudomonadota</taxon>
        <taxon>Betaproteobacteria</taxon>
        <taxon>Candidatus Accumulibacter</taxon>
    </lineage>
</organism>
<proteinExistence type="predicted"/>
<dbReference type="AlphaFoldDB" id="A0A084XUP7"/>
<name>A0A084XUP7_9PROT</name>
<accession>A0A084XUP7</accession>
<sequence>MMGCMSAAGAAGSSGGAASLSGALSGARPCRVSSISACAAALSASSAASNSAAATARRFSARARGPKPATCMALSTSSSVSVSKMLKSVGHSVVTRFVVPSAWWNIFHMRRSSDCSREANDARSLFNRSKRSRRAMPLSAAPPSALASSIATRRMACCIESMTLRYVSALP</sequence>
<gene>
    <name evidence="1" type="ORF">CAPSK01_004560</name>
</gene>